<keyword evidence="3" id="KW-1185">Reference proteome</keyword>
<reference evidence="2" key="2">
    <citation type="submission" date="2021-12" db="EMBL/GenBank/DDBJ databases">
        <title>Resequencing data analysis of finger millet.</title>
        <authorList>
            <person name="Hatakeyama M."/>
            <person name="Aluri S."/>
            <person name="Balachadran M.T."/>
            <person name="Sivarajan S.R."/>
            <person name="Poveda L."/>
            <person name="Shimizu-Inatsugi R."/>
            <person name="Schlapbach R."/>
            <person name="Sreeman S.M."/>
            <person name="Shimizu K.K."/>
        </authorList>
    </citation>
    <scope>NUCLEOTIDE SEQUENCE</scope>
</reference>
<evidence type="ECO:0000313" key="2">
    <source>
        <dbReference type="EMBL" id="GJM90900.1"/>
    </source>
</evidence>
<protein>
    <recommendedName>
        <fullName evidence="4">Protein DETOXIFICATION</fullName>
    </recommendedName>
</protein>
<feature type="transmembrane region" description="Helical" evidence="1">
    <location>
        <begin position="55"/>
        <end position="76"/>
    </location>
</feature>
<evidence type="ECO:0008006" key="4">
    <source>
        <dbReference type="Google" id="ProtNLM"/>
    </source>
</evidence>
<keyword evidence="1" id="KW-1133">Transmembrane helix</keyword>
<sequence length="77" mass="7920">METHGGPGGGGTEESLVLSEVKKQLRLATPLAVGCLLQKIILTISLMFVGRFGELALASASLATSFATVTGFSVLVK</sequence>
<evidence type="ECO:0000256" key="1">
    <source>
        <dbReference type="SAM" id="Phobius"/>
    </source>
</evidence>
<keyword evidence="1" id="KW-0812">Transmembrane</keyword>
<dbReference type="AlphaFoldDB" id="A0AAV5BX48"/>
<keyword evidence="1" id="KW-0472">Membrane</keyword>
<comment type="caution">
    <text evidence="2">The sequence shown here is derived from an EMBL/GenBank/DDBJ whole genome shotgun (WGS) entry which is preliminary data.</text>
</comment>
<evidence type="ECO:0000313" key="3">
    <source>
        <dbReference type="Proteomes" id="UP001054889"/>
    </source>
</evidence>
<feature type="transmembrane region" description="Helical" evidence="1">
    <location>
        <begin position="27"/>
        <end position="49"/>
    </location>
</feature>
<organism evidence="2 3">
    <name type="scientific">Eleusine coracana subsp. coracana</name>
    <dbReference type="NCBI Taxonomy" id="191504"/>
    <lineage>
        <taxon>Eukaryota</taxon>
        <taxon>Viridiplantae</taxon>
        <taxon>Streptophyta</taxon>
        <taxon>Embryophyta</taxon>
        <taxon>Tracheophyta</taxon>
        <taxon>Spermatophyta</taxon>
        <taxon>Magnoliopsida</taxon>
        <taxon>Liliopsida</taxon>
        <taxon>Poales</taxon>
        <taxon>Poaceae</taxon>
        <taxon>PACMAD clade</taxon>
        <taxon>Chloridoideae</taxon>
        <taxon>Cynodonteae</taxon>
        <taxon>Eleusininae</taxon>
        <taxon>Eleusine</taxon>
    </lineage>
</organism>
<accession>A0AAV5BX48</accession>
<proteinExistence type="predicted"/>
<name>A0AAV5BX48_ELECO</name>
<dbReference type="Proteomes" id="UP001054889">
    <property type="component" value="Unassembled WGS sequence"/>
</dbReference>
<gene>
    <name evidence="2" type="primary">ga07223</name>
    <name evidence="2" type="ORF">PR202_ga07223</name>
</gene>
<reference evidence="2" key="1">
    <citation type="journal article" date="2018" name="DNA Res.">
        <title>Multiple hybrid de novo genome assembly of finger millet, an orphan allotetraploid crop.</title>
        <authorList>
            <person name="Hatakeyama M."/>
            <person name="Aluri S."/>
            <person name="Balachadran M.T."/>
            <person name="Sivarajan S.R."/>
            <person name="Patrignani A."/>
            <person name="Gruter S."/>
            <person name="Poveda L."/>
            <person name="Shimizu-Inatsugi R."/>
            <person name="Baeten J."/>
            <person name="Francoijs K.J."/>
            <person name="Nataraja K.N."/>
            <person name="Reddy Y.A.N."/>
            <person name="Phadnis S."/>
            <person name="Ravikumar R.L."/>
            <person name="Schlapbach R."/>
            <person name="Sreeman S.M."/>
            <person name="Shimizu K.K."/>
        </authorList>
    </citation>
    <scope>NUCLEOTIDE SEQUENCE</scope>
</reference>
<dbReference type="EMBL" id="BQKI01000003">
    <property type="protein sequence ID" value="GJM90900.1"/>
    <property type="molecule type" value="Genomic_DNA"/>
</dbReference>